<comment type="similarity">
    <text evidence="3">Belongs to the PIGC family.</text>
</comment>
<organism evidence="9 10">
    <name type="scientific">Phanerochaete carnosa (strain HHB-10118-sp)</name>
    <name type="common">White-rot fungus</name>
    <name type="synonym">Peniophora carnosa</name>
    <dbReference type="NCBI Taxonomy" id="650164"/>
    <lineage>
        <taxon>Eukaryota</taxon>
        <taxon>Fungi</taxon>
        <taxon>Dikarya</taxon>
        <taxon>Basidiomycota</taxon>
        <taxon>Agaricomycotina</taxon>
        <taxon>Agaricomycetes</taxon>
        <taxon>Polyporales</taxon>
        <taxon>Phanerochaetaceae</taxon>
        <taxon>Phanerochaete</taxon>
    </lineage>
</organism>
<dbReference type="STRING" id="650164.K5XDD1"/>
<gene>
    <name evidence="9" type="ORF">PHACADRAFT_82029</name>
</gene>
<accession>K5XDD1</accession>
<feature type="transmembrane region" description="Helical" evidence="8">
    <location>
        <begin position="145"/>
        <end position="164"/>
    </location>
</feature>
<dbReference type="HOGENOM" id="CLU_024002_2_0_1"/>
<dbReference type="PANTHER" id="PTHR12982:SF0">
    <property type="entry name" value="PHOSPHATIDYLINOSITOL N-ACETYLGLUCOSAMINYLTRANSFERASE SUBUNIT C"/>
    <property type="match status" value="1"/>
</dbReference>
<evidence type="ECO:0000256" key="5">
    <source>
        <dbReference type="ARBA" id="ARBA00022692"/>
    </source>
</evidence>
<keyword evidence="10" id="KW-1185">Reference proteome</keyword>
<dbReference type="PIRSF" id="PIRSF016104">
    <property type="entry name" value="GPI2"/>
    <property type="match status" value="1"/>
</dbReference>
<dbReference type="RefSeq" id="XP_007390467.1">
    <property type="nucleotide sequence ID" value="XM_007390405.1"/>
</dbReference>
<dbReference type="PANTHER" id="PTHR12982">
    <property type="entry name" value="PHOSPHATIDYLINOSITOL GLYCAN, CLASS C"/>
    <property type="match status" value="1"/>
</dbReference>
<evidence type="ECO:0000256" key="8">
    <source>
        <dbReference type="SAM" id="Phobius"/>
    </source>
</evidence>
<dbReference type="GO" id="GO:0006506">
    <property type="term" value="P:GPI anchor biosynthetic process"/>
    <property type="evidence" value="ECO:0007669"/>
    <property type="project" value="UniProtKB-UniPathway"/>
</dbReference>
<keyword evidence="4" id="KW-0337">GPI-anchor biosynthesis</keyword>
<keyword evidence="5 8" id="KW-0812">Transmembrane</keyword>
<dbReference type="OrthoDB" id="196709at2759"/>
<feature type="transmembrane region" description="Helical" evidence="8">
    <location>
        <begin position="256"/>
        <end position="275"/>
    </location>
</feature>
<proteinExistence type="inferred from homology"/>
<evidence type="ECO:0000256" key="6">
    <source>
        <dbReference type="ARBA" id="ARBA00022989"/>
    </source>
</evidence>
<dbReference type="EMBL" id="JH930468">
    <property type="protein sequence ID" value="EKM61032.1"/>
    <property type="molecule type" value="Genomic_DNA"/>
</dbReference>
<evidence type="ECO:0008006" key="11">
    <source>
        <dbReference type="Google" id="ProtNLM"/>
    </source>
</evidence>
<feature type="transmembrane region" description="Helical" evidence="8">
    <location>
        <begin position="200"/>
        <end position="219"/>
    </location>
</feature>
<dbReference type="GeneID" id="18920339"/>
<dbReference type="Proteomes" id="UP000008370">
    <property type="component" value="Unassembled WGS sequence"/>
</dbReference>
<comment type="pathway">
    <text evidence="2">Glycolipid biosynthesis; glycosylphosphatidylinositol-anchor biosynthesis.</text>
</comment>
<sequence>MEQDAGGPEWERVLWKRQPFPDNYVPKTFLSSLSTNANFRPYTYGSLVLASCTISLHFSVIFVFLAIFVRLKERTLDPRLLVWISIVSFICFYTLWEIVEHIGSNTSRLENRAKAVKSSILIFLALLALSPMLRTLTAATSSDSIWALSACLFVLNVVLADYTPMHSAQQHPRERLSSVMSVNAAISASVVLASRLVDDVSVFALMLFSIEAFALLPLLRRRLQVRLPSVFPTLTLLAAGLAVSLTAALSSTVATLYVAVFAFVTLVAPSLLVWAQRYKNEIRGTWDPAVPKVNLALHHTRPA</sequence>
<evidence type="ECO:0000256" key="2">
    <source>
        <dbReference type="ARBA" id="ARBA00004687"/>
    </source>
</evidence>
<reference evidence="9 10" key="1">
    <citation type="journal article" date="2012" name="BMC Genomics">
        <title>Comparative genomics of the white-rot fungi, Phanerochaete carnosa and P. chrysosporium, to elucidate the genetic basis of the distinct wood types they colonize.</title>
        <authorList>
            <person name="Suzuki H."/>
            <person name="MacDonald J."/>
            <person name="Syed K."/>
            <person name="Salamov A."/>
            <person name="Hori C."/>
            <person name="Aerts A."/>
            <person name="Henrissat B."/>
            <person name="Wiebenga A."/>
            <person name="vanKuyk P.A."/>
            <person name="Barry K."/>
            <person name="Lindquist E."/>
            <person name="LaButti K."/>
            <person name="Lapidus A."/>
            <person name="Lucas S."/>
            <person name="Coutinho P."/>
            <person name="Gong Y."/>
            <person name="Samejima M."/>
            <person name="Mahadevan R."/>
            <person name="Abou-Zaid M."/>
            <person name="de Vries R.P."/>
            <person name="Igarashi K."/>
            <person name="Yadav J.S."/>
            <person name="Grigoriev I.V."/>
            <person name="Master E.R."/>
        </authorList>
    </citation>
    <scope>NUCLEOTIDE SEQUENCE [LARGE SCALE GENOMIC DNA]</scope>
    <source>
        <strain evidence="9 10">HHB-10118-sp</strain>
    </source>
</reference>
<dbReference type="InterPro" id="IPR009450">
    <property type="entry name" value="Plno_GlcNAc_GPI2"/>
</dbReference>
<feature type="transmembrane region" description="Helical" evidence="8">
    <location>
        <begin position="231"/>
        <end position="250"/>
    </location>
</feature>
<dbReference type="AlphaFoldDB" id="K5XDD1"/>
<evidence type="ECO:0000256" key="3">
    <source>
        <dbReference type="ARBA" id="ARBA00008321"/>
    </source>
</evidence>
<name>K5XDD1_PHACS</name>
<feature type="transmembrane region" description="Helical" evidence="8">
    <location>
        <begin position="80"/>
        <end position="99"/>
    </location>
</feature>
<dbReference type="Pfam" id="PF06432">
    <property type="entry name" value="GPI2"/>
    <property type="match status" value="1"/>
</dbReference>
<dbReference type="InParanoid" id="K5XDD1"/>
<keyword evidence="6 8" id="KW-1133">Transmembrane helix</keyword>
<comment type="subcellular location">
    <subcellularLocation>
        <location evidence="1">Membrane</location>
        <topology evidence="1">Multi-pass membrane protein</topology>
    </subcellularLocation>
</comment>
<dbReference type="KEGG" id="pco:PHACADRAFT_82029"/>
<protein>
    <recommendedName>
        <fullName evidence="11">Phosphatidylinositol N-acetylglucosaminyltransferase</fullName>
    </recommendedName>
</protein>
<dbReference type="UniPathway" id="UPA00196"/>
<evidence type="ECO:0000256" key="7">
    <source>
        <dbReference type="ARBA" id="ARBA00023136"/>
    </source>
</evidence>
<evidence type="ECO:0000313" key="10">
    <source>
        <dbReference type="Proteomes" id="UP000008370"/>
    </source>
</evidence>
<keyword evidence="7 8" id="KW-0472">Membrane</keyword>
<feature type="transmembrane region" description="Helical" evidence="8">
    <location>
        <begin position="120"/>
        <end position="139"/>
    </location>
</feature>
<feature type="transmembrane region" description="Helical" evidence="8">
    <location>
        <begin position="47"/>
        <end position="68"/>
    </location>
</feature>
<evidence type="ECO:0000256" key="4">
    <source>
        <dbReference type="ARBA" id="ARBA00022502"/>
    </source>
</evidence>
<evidence type="ECO:0000256" key="1">
    <source>
        <dbReference type="ARBA" id="ARBA00004141"/>
    </source>
</evidence>
<dbReference type="GO" id="GO:0000506">
    <property type="term" value="C:glycosylphosphatidylinositol-N-acetylglucosaminyltransferase (GPI-GnT) complex"/>
    <property type="evidence" value="ECO:0007669"/>
    <property type="project" value="TreeGrafter"/>
</dbReference>
<evidence type="ECO:0000313" key="9">
    <source>
        <dbReference type="EMBL" id="EKM61032.1"/>
    </source>
</evidence>
<dbReference type="FunCoup" id="K5XDD1">
    <property type="interactions" value="272"/>
</dbReference>